<reference evidence="1 2" key="1">
    <citation type="submission" date="2019-09" db="EMBL/GenBank/DDBJ databases">
        <title>Actinomadura physcomitrii sp. nov., a novel actinomycete isolated from moss [Physcomitrium sphaericum (Ludw) Fuernr].</title>
        <authorList>
            <person name="Zhuang X."/>
            <person name="Liu C."/>
        </authorList>
    </citation>
    <scope>NUCLEOTIDE SEQUENCE [LARGE SCALE GENOMIC DNA]</scope>
    <source>
        <strain evidence="1 2">HMC1</strain>
    </source>
</reference>
<dbReference type="EMBL" id="WBMT01000028">
    <property type="protein sequence ID" value="KAB2340832.1"/>
    <property type="molecule type" value="Genomic_DNA"/>
</dbReference>
<accession>A0A6H9YIF7</accession>
<protein>
    <submittedName>
        <fullName evidence="1">Uncharacterized protein</fullName>
    </submittedName>
</protein>
<name>A0A6H9YIF7_9ACTN</name>
<dbReference type="RefSeq" id="WP_151569278.1">
    <property type="nucleotide sequence ID" value="NZ_WBMT01000028.1"/>
</dbReference>
<dbReference type="OrthoDB" id="3531634at2"/>
<gene>
    <name evidence="1" type="ORF">F8566_43750</name>
</gene>
<proteinExistence type="predicted"/>
<dbReference type="AlphaFoldDB" id="A0A6H9YIF7"/>
<keyword evidence="2" id="KW-1185">Reference proteome</keyword>
<evidence type="ECO:0000313" key="2">
    <source>
        <dbReference type="Proteomes" id="UP000468735"/>
    </source>
</evidence>
<organism evidence="1 2">
    <name type="scientific">Actinomadura rudentiformis</name>
    <dbReference type="NCBI Taxonomy" id="359158"/>
    <lineage>
        <taxon>Bacteria</taxon>
        <taxon>Bacillati</taxon>
        <taxon>Actinomycetota</taxon>
        <taxon>Actinomycetes</taxon>
        <taxon>Streptosporangiales</taxon>
        <taxon>Thermomonosporaceae</taxon>
        <taxon>Actinomadura</taxon>
    </lineage>
</organism>
<sequence length="174" mass="19109">MGWNTSALFVRDRSVAEIVDGLPDAGNWQATGERVSADTASSQSPGGRLYLSESGGWCHIWDPDQQLPLDVDRLLDLGSLGALKGTRALALLFSSVSSTYGLWLYDDSALTRNVVYHNGEIVQESGDPLPVESRIEMPSWGPDEDFLWSVFQDITGLSFDFEQLFEVYVGTSQA</sequence>
<comment type="caution">
    <text evidence="1">The sequence shown here is derived from an EMBL/GenBank/DDBJ whole genome shotgun (WGS) entry which is preliminary data.</text>
</comment>
<dbReference type="Proteomes" id="UP000468735">
    <property type="component" value="Unassembled WGS sequence"/>
</dbReference>
<evidence type="ECO:0000313" key="1">
    <source>
        <dbReference type="EMBL" id="KAB2340832.1"/>
    </source>
</evidence>